<feature type="region of interest" description="Disordered" evidence="1">
    <location>
        <begin position="90"/>
        <end position="128"/>
    </location>
</feature>
<reference evidence="2 3" key="1">
    <citation type="submission" date="2009-08" db="EMBL/GenBank/DDBJ databases">
        <title>The Genome Sequence of Spizellomyces punctatus strain DAOM BR117.</title>
        <authorList>
            <consortium name="The Broad Institute Genome Sequencing Platform"/>
            <person name="Russ C."/>
            <person name="Cuomo C."/>
            <person name="Shea T."/>
            <person name="Young S.K."/>
            <person name="Zeng Q."/>
            <person name="Koehrsen M."/>
            <person name="Haas B."/>
            <person name="Borodovsky M."/>
            <person name="Guigo R."/>
            <person name="Alvarado L."/>
            <person name="Berlin A."/>
            <person name="Bochicchio J."/>
            <person name="Borenstein D."/>
            <person name="Chapman S."/>
            <person name="Chen Z."/>
            <person name="Engels R."/>
            <person name="Freedman E."/>
            <person name="Gellesch M."/>
            <person name="Goldberg J."/>
            <person name="Griggs A."/>
            <person name="Gujja S."/>
            <person name="Heiman D."/>
            <person name="Hepburn T."/>
            <person name="Howarth C."/>
            <person name="Jen D."/>
            <person name="Larson L."/>
            <person name="Lewis B."/>
            <person name="Mehta T."/>
            <person name="Park D."/>
            <person name="Pearson M."/>
            <person name="Roberts A."/>
            <person name="Saif S."/>
            <person name="Shenoy N."/>
            <person name="Sisk P."/>
            <person name="Stolte C."/>
            <person name="Sykes S."/>
            <person name="Thomson T."/>
            <person name="Walk T."/>
            <person name="White J."/>
            <person name="Yandava C."/>
            <person name="Burger G."/>
            <person name="Gray M.W."/>
            <person name="Holland P.W.H."/>
            <person name="King N."/>
            <person name="Lang F.B.F."/>
            <person name="Roger A.J."/>
            <person name="Ruiz-Trillo I."/>
            <person name="Lander E."/>
            <person name="Nusbaum C."/>
        </authorList>
    </citation>
    <scope>NUCLEOTIDE SEQUENCE [LARGE SCALE GENOMIC DNA]</scope>
    <source>
        <strain evidence="2 3">DAOM BR117</strain>
    </source>
</reference>
<feature type="compositionally biased region" description="Pro residues" evidence="1">
    <location>
        <begin position="262"/>
        <end position="279"/>
    </location>
</feature>
<accession>A0A0L0HJJ1</accession>
<dbReference type="GeneID" id="27687736"/>
<keyword evidence="3" id="KW-1185">Reference proteome</keyword>
<feature type="compositionally biased region" description="Low complexity" evidence="1">
    <location>
        <begin position="90"/>
        <end position="107"/>
    </location>
</feature>
<dbReference type="EMBL" id="KQ257455">
    <property type="protein sequence ID" value="KND01188.1"/>
    <property type="molecule type" value="Genomic_DNA"/>
</dbReference>
<dbReference type="InParanoid" id="A0A0L0HJJ1"/>
<evidence type="ECO:0000256" key="1">
    <source>
        <dbReference type="SAM" id="MobiDB-lite"/>
    </source>
</evidence>
<evidence type="ECO:0000313" key="3">
    <source>
        <dbReference type="Proteomes" id="UP000053201"/>
    </source>
</evidence>
<gene>
    <name evidence="2" type="ORF">SPPG_04278</name>
</gene>
<evidence type="ECO:0000313" key="2">
    <source>
        <dbReference type="EMBL" id="KND01188.1"/>
    </source>
</evidence>
<proteinExistence type="predicted"/>
<evidence type="ECO:0008006" key="4">
    <source>
        <dbReference type="Google" id="ProtNLM"/>
    </source>
</evidence>
<organism evidence="2 3">
    <name type="scientific">Spizellomyces punctatus (strain DAOM BR117)</name>
    <dbReference type="NCBI Taxonomy" id="645134"/>
    <lineage>
        <taxon>Eukaryota</taxon>
        <taxon>Fungi</taxon>
        <taxon>Fungi incertae sedis</taxon>
        <taxon>Chytridiomycota</taxon>
        <taxon>Chytridiomycota incertae sedis</taxon>
        <taxon>Chytridiomycetes</taxon>
        <taxon>Spizellomycetales</taxon>
        <taxon>Spizellomycetaceae</taxon>
        <taxon>Spizellomyces</taxon>
    </lineage>
</organism>
<dbReference type="eggNOG" id="ENOG502T78H">
    <property type="taxonomic scope" value="Eukaryota"/>
</dbReference>
<sequence length="357" mass="39902">MWSMSLCRNRVGGTDLWLSSFTERYSWRGYEERPTKDNNRGTRLIELCCDSIHRTGQAAEKPGDMDAVFADFISEINAMSDPFTQTLSEATSIGSSSGISSHTKSASGPATSVKPKESRSPDRPLVALSSLPPKFATALIKPSRSSPLHRRTNTLLSKIANLLALGPDMLPVELENVTACQKELTSRFLDWTRGALHSGYFEEILKHWEVEVVPAVENRVAPHGWSLEWDARSEAYSFKCAETDDIRWSHPLKKEMAEISTPVPPPLPPPPPPPPPPPQPEDEQQNRKEVHMANSAHPSKKVTTLFQKWKAAGAELMKDTDETTAPEDLNNWAKRQMQKDAVAFNPNFTPVQPRTRR</sequence>
<name>A0A0L0HJJ1_SPIPD</name>
<dbReference type="AlphaFoldDB" id="A0A0L0HJJ1"/>
<dbReference type="VEuPathDB" id="FungiDB:SPPG_04278"/>
<dbReference type="RefSeq" id="XP_016609227.1">
    <property type="nucleotide sequence ID" value="XM_016752521.1"/>
</dbReference>
<feature type="region of interest" description="Disordered" evidence="1">
    <location>
        <begin position="259"/>
        <end position="302"/>
    </location>
</feature>
<dbReference type="Proteomes" id="UP000053201">
    <property type="component" value="Unassembled WGS sequence"/>
</dbReference>
<protein>
    <recommendedName>
        <fullName evidence="4">WW domain-containing protein</fullName>
    </recommendedName>
</protein>
<dbReference type="STRING" id="645134.A0A0L0HJJ1"/>
<dbReference type="OrthoDB" id="2367685at2759"/>